<dbReference type="Proteomes" id="UP000051446">
    <property type="component" value="Unassembled WGS sequence"/>
</dbReference>
<keyword evidence="6 7" id="KW-0472">Membrane</keyword>
<protein>
    <submittedName>
        <fullName evidence="10">Membrane protein</fullName>
    </submittedName>
</protein>
<feature type="domain" description="YetF-like N-terminal transmembrane" evidence="9">
    <location>
        <begin position="12"/>
        <end position="68"/>
    </location>
</feature>
<reference evidence="10 11" key="1">
    <citation type="submission" date="2015-02" db="EMBL/GenBank/DDBJ databases">
        <title>Pseudomonas helleri sp. nov. and Pseudomonas weihenstephanensis sp. nov., isolated from raw cows milk.</title>
        <authorList>
            <person name="von Neubeck M."/>
            <person name="Huptas C."/>
            <person name="Wenning M."/>
            <person name="Scherer S."/>
        </authorList>
    </citation>
    <scope>NUCLEOTIDE SEQUENCE [LARGE SCALE GENOMIC DNA]</scope>
    <source>
        <strain evidence="10 11">DSM 17149</strain>
    </source>
</reference>
<keyword evidence="5 7" id="KW-1133">Transmembrane helix</keyword>
<name>A0A0R2YI39_9PSED</name>
<dbReference type="Pfam" id="PF20730">
    <property type="entry name" value="YetF_N"/>
    <property type="match status" value="1"/>
</dbReference>
<keyword evidence="3" id="KW-1003">Cell membrane</keyword>
<comment type="caution">
    <text evidence="10">The sequence shown here is derived from an EMBL/GenBank/DDBJ whole genome shotgun (WGS) entry which is preliminary data.</text>
</comment>
<feature type="domain" description="YetF C-terminal" evidence="8">
    <location>
        <begin position="78"/>
        <end position="145"/>
    </location>
</feature>
<dbReference type="PANTHER" id="PTHR34582:SF6">
    <property type="entry name" value="UPF0702 TRANSMEMBRANE PROTEIN YCAP"/>
    <property type="match status" value="1"/>
</dbReference>
<evidence type="ECO:0000259" key="8">
    <source>
        <dbReference type="Pfam" id="PF04239"/>
    </source>
</evidence>
<proteinExistence type="inferred from homology"/>
<evidence type="ECO:0000256" key="4">
    <source>
        <dbReference type="ARBA" id="ARBA00022692"/>
    </source>
</evidence>
<evidence type="ECO:0000313" key="11">
    <source>
        <dbReference type="Proteomes" id="UP000051446"/>
    </source>
</evidence>
<dbReference type="InterPro" id="IPR023090">
    <property type="entry name" value="UPF0702_alpha/beta_dom_sf"/>
</dbReference>
<evidence type="ECO:0000256" key="6">
    <source>
        <dbReference type="ARBA" id="ARBA00023136"/>
    </source>
</evidence>
<evidence type="ECO:0000259" key="9">
    <source>
        <dbReference type="Pfam" id="PF20730"/>
    </source>
</evidence>
<dbReference type="GO" id="GO:0005886">
    <property type="term" value="C:plasma membrane"/>
    <property type="evidence" value="ECO:0007669"/>
    <property type="project" value="UniProtKB-SubCell"/>
</dbReference>
<keyword evidence="4 7" id="KW-0812">Transmembrane</keyword>
<dbReference type="InterPro" id="IPR007353">
    <property type="entry name" value="DUF421"/>
</dbReference>
<gene>
    <name evidence="10" type="ORF">TU73_12115</name>
</gene>
<dbReference type="RefSeq" id="WP_057012386.1">
    <property type="nucleotide sequence ID" value="NZ_JYLH01000006.1"/>
</dbReference>
<comment type="similarity">
    <text evidence="2">Belongs to the UPF0702 family.</text>
</comment>
<evidence type="ECO:0000256" key="5">
    <source>
        <dbReference type="ARBA" id="ARBA00022989"/>
    </source>
</evidence>
<comment type="subcellular location">
    <subcellularLocation>
        <location evidence="1">Cell membrane</location>
        <topology evidence="1">Multi-pass membrane protein</topology>
    </subcellularLocation>
</comment>
<feature type="transmembrane region" description="Helical" evidence="7">
    <location>
        <begin position="55"/>
        <end position="75"/>
    </location>
</feature>
<dbReference type="PATRIC" id="fig|75588.4.peg.4832"/>
<dbReference type="AlphaFoldDB" id="A0A0R2YI39"/>
<dbReference type="InterPro" id="IPR048454">
    <property type="entry name" value="YetF_N"/>
</dbReference>
<dbReference type="Gene3D" id="3.30.240.20">
    <property type="entry name" value="bsu07140 like domains"/>
    <property type="match status" value="1"/>
</dbReference>
<sequence>MDSVLRAAAIYLVLLVLFKVAGRRTLAELTTFDLVLLMVIGEATQQALLGDDFSLTNAVMVIVTLIVIDIGLSLVKQRSTWFARVLDGGPTVLVEDGQVLHKRLKHARLDEGDILEAARSTQGLVEIRQIRFAILERNGKISVIPYE</sequence>
<dbReference type="EMBL" id="JYLH01000006">
    <property type="protein sequence ID" value="KRP45867.1"/>
    <property type="molecule type" value="Genomic_DNA"/>
</dbReference>
<dbReference type="PANTHER" id="PTHR34582">
    <property type="entry name" value="UPF0702 TRANSMEMBRANE PROTEIN YCAP"/>
    <property type="match status" value="1"/>
</dbReference>
<evidence type="ECO:0000256" key="2">
    <source>
        <dbReference type="ARBA" id="ARBA00006448"/>
    </source>
</evidence>
<evidence type="ECO:0000256" key="3">
    <source>
        <dbReference type="ARBA" id="ARBA00022475"/>
    </source>
</evidence>
<evidence type="ECO:0000256" key="7">
    <source>
        <dbReference type="SAM" id="Phobius"/>
    </source>
</evidence>
<evidence type="ECO:0000313" key="10">
    <source>
        <dbReference type="EMBL" id="KRP45867.1"/>
    </source>
</evidence>
<organism evidence="10 11">
    <name type="scientific">Pseudomonas libanensis</name>
    <dbReference type="NCBI Taxonomy" id="75588"/>
    <lineage>
        <taxon>Bacteria</taxon>
        <taxon>Pseudomonadati</taxon>
        <taxon>Pseudomonadota</taxon>
        <taxon>Gammaproteobacteria</taxon>
        <taxon>Pseudomonadales</taxon>
        <taxon>Pseudomonadaceae</taxon>
        <taxon>Pseudomonas</taxon>
    </lineage>
</organism>
<evidence type="ECO:0000256" key="1">
    <source>
        <dbReference type="ARBA" id="ARBA00004651"/>
    </source>
</evidence>
<dbReference type="Pfam" id="PF04239">
    <property type="entry name" value="DUF421"/>
    <property type="match status" value="1"/>
</dbReference>
<accession>A0A0R2YI39</accession>